<gene>
    <name evidence="2" type="ORF">K9D25_08910</name>
</gene>
<protein>
    <submittedName>
        <fullName evidence="2">Glycosyltransferase family 2 protein</fullName>
    </submittedName>
</protein>
<evidence type="ECO:0000313" key="2">
    <source>
        <dbReference type="EMBL" id="UOK72802.1"/>
    </source>
</evidence>
<dbReference type="Proteomes" id="UP000831684">
    <property type="component" value="Chromosome"/>
</dbReference>
<organism evidence="2 3">
    <name type="scientific">Ancylobacter polymorphus</name>
    <dbReference type="NCBI Taxonomy" id="223390"/>
    <lineage>
        <taxon>Bacteria</taxon>
        <taxon>Pseudomonadati</taxon>
        <taxon>Pseudomonadota</taxon>
        <taxon>Alphaproteobacteria</taxon>
        <taxon>Hyphomicrobiales</taxon>
        <taxon>Xanthobacteraceae</taxon>
        <taxon>Ancylobacter</taxon>
    </lineage>
</organism>
<dbReference type="AlphaFoldDB" id="A0A9E7D5H4"/>
<sequence length="373" mass="42054">MDDQAVIRSYGNTNLPEGTRDRPLVTFALFAYNQEKYIQEAVEGAFSQTYSPLEIILSDDCSSDRTFKIMEEMARKYQGPHLVRVRQSEVNLGTAVHVCVVGRNTNGSLLVVAAGDDISVPTRTKSIVECWNSHSCPTGTLHSGMYLFGDGDPSKKQSEIGPRSRGVKRIELSEYAKDRQQYFWAPTCAYTSDLFKRFPPMIGGSIIEDGVMNSRTVLSGVFISIGDALVHVRKSKESGGAGYCISNPSRWNNFIHSKMVSLRTSSRDLSAFAQSADSKVAAECRSLEKKYANLYSNLSKFILPEIGHYGLIERAFLFFRLLRFPGKRKLIDRISFVYAFLGLHEAPLFEWLVKRLKQIRGNRRDQMKRGEEI</sequence>
<dbReference type="RefSeq" id="WP_244450499.1">
    <property type="nucleotide sequence ID" value="NZ_CP083239.1"/>
</dbReference>
<dbReference type="GO" id="GO:0016758">
    <property type="term" value="F:hexosyltransferase activity"/>
    <property type="evidence" value="ECO:0007669"/>
    <property type="project" value="UniProtKB-ARBA"/>
</dbReference>
<dbReference type="PANTHER" id="PTHR22916">
    <property type="entry name" value="GLYCOSYLTRANSFERASE"/>
    <property type="match status" value="1"/>
</dbReference>
<dbReference type="Pfam" id="PF00535">
    <property type="entry name" value="Glycos_transf_2"/>
    <property type="match status" value="1"/>
</dbReference>
<reference evidence="2" key="1">
    <citation type="submission" date="2021-09" db="EMBL/GenBank/DDBJ databases">
        <title>Network and meta-omics reveal the key degrader and cooperation patterns in an efficient 1,4-dioxane-degrading microbial community.</title>
        <authorList>
            <person name="Dai C."/>
        </authorList>
    </citation>
    <scope>NUCLEOTIDE SEQUENCE</scope>
    <source>
        <strain evidence="2">ZM13</strain>
    </source>
</reference>
<dbReference type="EMBL" id="CP083239">
    <property type="protein sequence ID" value="UOK72802.1"/>
    <property type="molecule type" value="Genomic_DNA"/>
</dbReference>
<feature type="domain" description="Glycosyltransferase 2-like" evidence="1">
    <location>
        <begin position="31"/>
        <end position="134"/>
    </location>
</feature>
<proteinExistence type="predicted"/>
<dbReference type="Gene3D" id="3.90.550.10">
    <property type="entry name" value="Spore Coat Polysaccharide Biosynthesis Protein SpsA, Chain A"/>
    <property type="match status" value="1"/>
</dbReference>
<dbReference type="PANTHER" id="PTHR22916:SF3">
    <property type="entry name" value="UDP-GLCNAC:BETAGAL BETA-1,3-N-ACETYLGLUCOSAMINYLTRANSFERASE-LIKE PROTEIN 1"/>
    <property type="match status" value="1"/>
</dbReference>
<dbReference type="InterPro" id="IPR029044">
    <property type="entry name" value="Nucleotide-diphossugar_trans"/>
</dbReference>
<dbReference type="InterPro" id="IPR001173">
    <property type="entry name" value="Glyco_trans_2-like"/>
</dbReference>
<dbReference type="CDD" id="cd00761">
    <property type="entry name" value="Glyco_tranf_GTA_type"/>
    <property type="match status" value="1"/>
</dbReference>
<name>A0A9E7D5H4_9HYPH</name>
<evidence type="ECO:0000313" key="3">
    <source>
        <dbReference type="Proteomes" id="UP000831684"/>
    </source>
</evidence>
<dbReference type="KEGG" id="apol:K9D25_08910"/>
<dbReference type="SUPFAM" id="SSF53448">
    <property type="entry name" value="Nucleotide-diphospho-sugar transferases"/>
    <property type="match status" value="1"/>
</dbReference>
<evidence type="ECO:0000259" key="1">
    <source>
        <dbReference type="Pfam" id="PF00535"/>
    </source>
</evidence>
<accession>A0A9E7D5H4</accession>